<evidence type="ECO:0000313" key="8">
    <source>
        <dbReference type="EMBL" id="PNZ27612.1"/>
    </source>
</evidence>
<evidence type="ECO:0000259" key="7">
    <source>
        <dbReference type="Pfam" id="PF03358"/>
    </source>
</evidence>
<protein>
    <recommendedName>
        <fullName evidence="2">FMN-dependent NADPH-azoreductase</fullName>
    </recommendedName>
    <alternativeName>
        <fullName evidence="6">NADPH-dependent flavo-azoreductase</fullName>
    </alternativeName>
    <alternativeName>
        <fullName evidence="5">NADPH-flavin azoreductase</fullName>
    </alternativeName>
</protein>
<dbReference type="PANTHER" id="PTHR43278">
    <property type="entry name" value="NAD(P)H-DEPENDENT FMN-CONTAINING OXIDOREDUCTASE YWQN-RELATED"/>
    <property type="match status" value="1"/>
</dbReference>
<evidence type="ECO:0000256" key="4">
    <source>
        <dbReference type="ARBA" id="ARBA00022643"/>
    </source>
</evidence>
<evidence type="ECO:0000313" key="9">
    <source>
        <dbReference type="Proteomes" id="UP000242752"/>
    </source>
</evidence>
<dbReference type="Pfam" id="PF03358">
    <property type="entry name" value="FMN_red"/>
    <property type="match status" value="1"/>
</dbReference>
<dbReference type="RefSeq" id="WP_103358175.1">
    <property type="nucleotide sequence ID" value="NZ_CP113107.1"/>
</dbReference>
<proteinExistence type="predicted"/>
<dbReference type="InterPro" id="IPR005025">
    <property type="entry name" value="FMN_Rdtase-like_dom"/>
</dbReference>
<accession>A0A2K3YPU8</accession>
<reference evidence="8 9" key="1">
    <citation type="submission" date="2017-08" db="EMBL/GenBank/DDBJ databases">
        <title>Draft genome sequences of 64 type strains of genus Staph aureus.</title>
        <authorList>
            <person name="Cole K."/>
            <person name="Golubchik T."/>
            <person name="Russell J."/>
            <person name="Foster D."/>
            <person name="Llewelyn M."/>
            <person name="Wilson D."/>
            <person name="Crook D."/>
            <person name="Paul J."/>
        </authorList>
    </citation>
    <scope>NUCLEOTIDE SEQUENCE [LARGE SCALE GENOMIC DNA]</scope>
    <source>
        <strain evidence="8 9">DSM 21968</strain>
    </source>
</reference>
<dbReference type="InterPro" id="IPR051796">
    <property type="entry name" value="ISF_SsuE-like"/>
</dbReference>
<dbReference type="OrthoDB" id="9805976at2"/>
<sequence>MITVLYGGGREKGNTATLTEQVLEGQDYRWINLEDIVMTSSTDTLPDDNEQRDYQQVTDQIFASEDVILVSPVYWYSISTTMQHFIEQWSEALEASQYEDFKKKLSDINFRLILIGGDSPRVKALPCVQQVDYSLQFLGAHLEDYLIGYATQPGEIFKDTYAMNEAARWNEQYTTSMIARAK</sequence>
<keyword evidence="9" id="KW-1185">Reference proteome</keyword>
<comment type="subunit">
    <text evidence="1">Homotetramer.</text>
</comment>
<feature type="domain" description="NADPH-dependent FMN reductase-like" evidence="7">
    <location>
        <begin position="2"/>
        <end position="102"/>
    </location>
</feature>
<evidence type="ECO:0000256" key="5">
    <source>
        <dbReference type="ARBA" id="ARBA00031831"/>
    </source>
</evidence>
<gene>
    <name evidence="8" type="ORF">CD122_06420</name>
</gene>
<dbReference type="Gene3D" id="3.40.50.360">
    <property type="match status" value="1"/>
</dbReference>
<dbReference type="AlphaFoldDB" id="A0A2K3YPU8"/>
<dbReference type="EMBL" id="PPRF01000036">
    <property type="protein sequence ID" value="PNZ27612.1"/>
    <property type="molecule type" value="Genomic_DNA"/>
</dbReference>
<dbReference type="PANTHER" id="PTHR43278:SF4">
    <property type="entry name" value="NAD(P)H-DEPENDENT FMN-CONTAINING OXIDOREDUCTASE YWQN-RELATED"/>
    <property type="match status" value="1"/>
</dbReference>
<keyword evidence="4" id="KW-0288">FMN</keyword>
<evidence type="ECO:0000256" key="3">
    <source>
        <dbReference type="ARBA" id="ARBA00022630"/>
    </source>
</evidence>
<dbReference type="SUPFAM" id="SSF52218">
    <property type="entry name" value="Flavoproteins"/>
    <property type="match status" value="1"/>
</dbReference>
<dbReference type="InterPro" id="IPR029039">
    <property type="entry name" value="Flavoprotein-like_sf"/>
</dbReference>
<dbReference type="GO" id="GO:0016491">
    <property type="term" value="F:oxidoreductase activity"/>
    <property type="evidence" value="ECO:0007669"/>
    <property type="project" value="InterPro"/>
</dbReference>
<evidence type="ECO:0000256" key="2">
    <source>
        <dbReference type="ARBA" id="ARBA00016393"/>
    </source>
</evidence>
<name>A0A2K3YPU8_9STAP</name>
<evidence type="ECO:0000256" key="1">
    <source>
        <dbReference type="ARBA" id="ARBA00011881"/>
    </source>
</evidence>
<organism evidence="8 9">
    <name type="scientific">Staphylococcus rostri</name>
    <dbReference type="NCBI Taxonomy" id="522262"/>
    <lineage>
        <taxon>Bacteria</taxon>
        <taxon>Bacillati</taxon>
        <taxon>Bacillota</taxon>
        <taxon>Bacilli</taxon>
        <taxon>Bacillales</taxon>
        <taxon>Staphylococcaceae</taxon>
        <taxon>Staphylococcus</taxon>
    </lineage>
</organism>
<dbReference type="Proteomes" id="UP000242752">
    <property type="component" value="Unassembled WGS sequence"/>
</dbReference>
<keyword evidence="3" id="KW-0285">Flavoprotein</keyword>
<comment type="caution">
    <text evidence="8">The sequence shown here is derived from an EMBL/GenBank/DDBJ whole genome shotgun (WGS) entry which is preliminary data.</text>
</comment>
<evidence type="ECO:0000256" key="6">
    <source>
        <dbReference type="ARBA" id="ARBA00032807"/>
    </source>
</evidence>